<keyword evidence="1" id="KW-0808">Transferase</keyword>
<evidence type="ECO:0000313" key="2">
    <source>
        <dbReference type="EMBL" id="MDY0747449.1"/>
    </source>
</evidence>
<reference evidence="2 3" key="1">
    <citation type="submission" date="2023-11" db="EMBL/GenBank/DDBJ databases">
        <title>Paucibacter sp. nov., isolated from fresh soil in Korea.</title>
        <authorList>
            <person name="Le N.T.T."/>
        </authorList>
    </citation>
    <scope>NUCLEOTIDE SEQUENCE [LARGE SCALE GENOMIC DNA]</scope>
    <source>
        <strain evidence="2 3">R3-3</strain>
    </source>
</reference>
<gene>
    <name evidence="2" type="ORF">SNE35_23295</name>
</gene>
<dbReference type="Gene3D" id="3.90.550.20">
    <property type="match status" value="1"/>
</dbReference>
<evidence type="ECO:0000256" key="1">
    <source>
        <dbReference type="ARBA" id="ARBA00022679"/>
    </source>
</evidence>
<organism evidence="2 3">
    <name type="scientific">Roseateles agri</name>
    <dbReference type="NCBI Taxonomy" id="3098619"/>
    <lineage>
        <taxon>Bacteria</taxon>
        <taxon>Pseudomonadati</taxon>
        <taxon>Pseudomonadota</taxon>
        <taxon>Betaproteobacteria</taxon>
        <taxon>Burkholderiales</taxon>
        <taxon>Sphaerotilaceae</taxon>
        <taxon>Roseateles</taxon>
    </lineage>
</organism>
<dbReference type="Pfam" id="PF04488">
    <property type="entry name" value="Gly_transf_sug"/>
    <property type="match status" value="1"/>
</dbReference>
<dbReference type="PANTHER" id="PTHR32385">
    <property type="entry name" value="MANNOSYL PHOSPHORYLINOSITOL CERAMIDE SYNTHASE"/>
    <property type="match status" value="1"/>
</dbReference>
<dbReference type="RefSeq" id="WP_320425418.1">
    <property type="nucleotide sequence ID" value="NZ_JAXCLA010000008.1"/>
</dbReference>
<dbReference type="EMBL" id="JAXCLA010000008">
    <property type="protein sequence ID" value="MDY0747449.1"/>
    <property type="molecule type" value="Genomic_DNA"/>
</dbReference>
<keyword evidence="3" id="KW-1185">Reference proteome</keyword>
<dbReference type="SUPFAM" id="SSF53448">
    <property type="entry name" value="Nucleotide-diphospho-sugar transferases"/>
    <property type="match status" value="1"/>
</dbReference>
<protein>
    <submittedName>
        <fullName evidence="2">Glycosyltransferase</fullName>
    </submittedName>
</protein>
<evidence type="ECO:0000313" key="3">
    <source>
        <dbReference type="Proteomes" id="UP001285263"/>
    </source>
</evidence>
<dbReference type="Proteomes" id="UP001285263">
    <property type="component" value="Unassembled WGS sequence"/>
</dbReference>
<accession>A0ABU5DQA1</accession>
<name>A0ABU5DQA1_9BURK</name>
<comment type="caution">
    <text evidence="2">The sequence shown here is derived from an EMBL/GenBank/DDBJ whole genome shotgun (WGS) entry which is preliminary data.</text>
</comment>
<dbReference type="PANTHER" id="PTHR32385:SF15">
    <property type="entry name" value="INOSITOL PHOSPHOCERAMIDE MANNOSYLTRANSFERASE 1"/>
    <property type="match status" value="1"/>
</dbReference>
<dbReference type="InterPro" id="IPR051706">
    <property type="entry name" value="Glycosyltransferase_domain"/>
</dbReference>
<proteinExistence type="predicted"/>
<dbReference type="InterPro" id="IPR007577">
    <property type="entry name" value="GlycoTrfase_DXD_sugar-bd_CS"/>
</dbReference>
<dbReference type="InterPro" id="IPR029044">
    <property type="entry name" value="Nucleotide-diphossugar_trans"/>
</dbReference>
<sequence length="215" mass="24947">MIPRVIHTIWVGDESRRPDNCIATWRNKNPGWQLKVWGNKELAETPWVTSRHMQAMAQRELNGVADLMRWEILWREGGFVVDADSICQRPLEPWLFECDAMACWENEVIRPGLIAAGYVAAAPRNPFFAKMVQDLMNMPQVDDRMAWQSVGPLFLTECHRLYQYDRLTIWPSHFFIPRHFSSEARYGGRGHVFADQEWGSTLGTYDQLHKKAIAA</sequence>